<dbReference type="NCBIfam" id="NF047697">
    <property type="entry name" value="ThioredTrxAClost"/>
    <property type="match status" value="1"/>
</dbReference>
<evidence type="ECO:0000313" key="11">
    <source>
        <dbReference type="EMBL" id="SDK70461.1"/>
    </source>
</evidence>
<dbReference type="PROSITE" id="PS51352">
    <property type="entry name" value="THIOREDOXIN_2"/>
    <property type="match status" value="1"/>
</dbReference>
<feature type="active site" description="Nucleophile" evidence="8">
    <location>
        <position position="32"/>
    </location>
</feature>
<evidence type="ECO:0000256" key="8">
    <source>
        <dbReference type="PIRSR" id="PIRSR000077-1"/>
    </source>
</evidence>
<dbReference type="RefSeq" id="WP_090553388.1">
    <property type="nucleotide sequence ID" value="NZ_FNFP01000003.1"/>
</dbReference>
<dbReference type="InterPro" id="IPR005746">
    <property type="entry name" value="Thioredoxin"/>
</dbReference>
<dbReference type="PROSITE" id="PS00194">
    <property type="entry name" value="THIOREDOXIN_1"/>
    <property type="match status" value="1"/>
</dbReference>
<evidence type="ECO:0000256" key="6">
    <source>
        <dbReference type="ARBA" id="ARBA00023284"/>
    </source>
</evidence>
<dbReference type="AlphaFoldDB" id="A0A1G9E2X2"/>
<feature type="active site" description="Nucleophile" evidence="8">
    <location>
        <position position="29"/>
    </location>
</feature>
<dbReference type="GO" id="GO:0005737">
    <property type="term" value="C:cytoplasm"/>
    <property type="evidence" value="ECO:0007669"/>
    <property type="project" value="TreeGrafter"/>
</dbReference>
<dbReference type="Pfam" id="PF00085">
    <property type="entry name" value="Thioredoxin"/>
    <property type="match status" value="1"/>
</dbReference>
<dbReference type="Gene3D" id="3.40.30.10">
    <property type="entry name" value="Glutaredoxin"/>
    <property type="match status" value="1"/>
</dbReference>
<reference evidence="11 12" key="1">
    <citation type="submission" date="2016-10" db="EMBL/GenBank/DDBJ databases">
        <authorList>
            <person name="de Groot N.N."/>
        </authorList>
    </citation>
    <scope>NUCLEOTIDE SEQUENCE [LARGE SCALE GENOMIC DNA]</scope>
    <source>
        <strain evidence="11 12">DSM 18346</strain>
    </source>
</reference>
<keyword evidence="6 9" id="KW-0676">Redox-active center</keyword>
<accession>A0A1G9E2X2</accession>
<evidence type="ECO:0000256" key="7">
    <source>
        <dbReference type="PIRNR" id="PIRNR000077"/>
    </source>
</evidence>
<protein>
    <recommendedName>
        <fullName evidence="2 7">Thioredoxin</fullName>
    </recommendedName>
</protein>
<evidence type="ECO:0000259" key="10">
    <source>
        <dbReference type="PROSITE" id="PS51352"/>
    </source>
</evidence>
<feature type="domain" description="Thioredoxin" evidence="10">
    <location>
        <begin position="1"/>
        <end position="105"/>
    </location>
</feature>
<proteinExistence type="inferred from homology"/>
<feature type="site" description="Deprotonates C-terminal active site Cys" evidence="8">
    <location>
        <position position="23"/>
    </location>
</feature>
<evidence type="ECO:0000256" key="1">
    <source>
        <dbReference type="ARBA" id="ARBA00008987"/>
    </source>
</evidence>
<feature type="site" description="Contributes to redox potential value" evidence="8">
    <location>
        <position position="30"/>
    </location>
</feature>
<dbReference type="Proteomes" id="UP000198718">
    <property type="component" value="Unassembled WGS sequence"/>
</dbReference>
<name>A0A1G9E2X2_9FIRM</name>
<gene>
    <name evidence="11" type="ORF">SAMN05660472_01820</name>
</gene>
<dbReference type="InterPro" id="IPR013766">
    <property type="entry name" value="Thioredoxin_domain"/>
</dbReference>
<keyword evidence="4" id="KW-0249">Electron transport</keyword>
<keyword evidence="3" id="KW-0813">Transport</keyword>
<dbReference type="PIRSF" id="PIRSF000077">
    <property type="entry name" value="Thioredoxin"/>
    <property type="match status" value="1"/>
</dbReference>
<evidence type="ECO:0000256" key="3">
    <source>
        <dbReference type="ARBA" id="ARBA00022448"/>
    </source>
</evidence>
<comment type="similarity">
    <text evidence="1 7">Belongs to the thioredoxin family.</text>
</comment>
<dbReference type="GO" id="GO:0015035">
    <property type="term" value="F:protein-disulfide reductase activity"/>
    <property type="evidence" value="ECO:0007669"/>
    <property type="project" value="InterPro"/>
</dbReference>
<dbReference type="InterPro" id="IPR017937">
    <property type="entry name" value="Thioredoxin_CS"/>
</dbReference>
<organism evidence="11 12">
    <name type="scientific">Natronincola ferrireducens</name>
    <dbReference type="NCBI Taxonomy" id="393762"/>
    <lineage>
        <taxon>Bacteria</taxon>
        <taxon>Bacillati</taxon>
        <taxon>Bacillota</taxon>
        <taxon>Clostridia</taxon>
        <taxon>Peptostreptococcales</taxon>
        <taxon>Natronincolaceae</taxon>
        <taxon>Natronincola</taxon>
    </lineage>
</organism>
<dbReference type="SUPFAM" id="SSF52833">
    <property type="entry name" value="Thioredoxin-like"/>
    <property type="match status" value="1"/>
</dbReference>
<keyword evidence="12" id="KW-1185">Reference proteome</keyword>
<dbReference type="PANTHER" id="PTHR45663">
    <property type="entry name" value="GEO12009P1"/>
    <property type="match status" value="1"/>
</dbReference>
<dbReference type="EMBL" id="FNFP01000003">
    <property type="protein sequence ID" value="SDK70461.1"/>
    <property type="molecule type" value="Genomic_DNA"/>
</dbReference>
<keyword evidence="5 9" id="KW-1015">Disulfide bond</keyword>
<dbReference type="OrthoDB" id="9790390at2"/>
<evidence type="ECO:0000256" key="2">
    <source>
        <dbReference type="ARBA" id="ARBA00020570"/>
    </source>
</evidence>
<evidence type="ECO:0000313" key="12">
    <source>
        <dbReference type="Proteomes" id="UP000198718"/>
    </source>
</evidence>
<feature type="disulfide bond" description="Redox-active" evidence="9">
    <location>
        <begin position="29"/>
        <end position="32"/>
    </location>
</feature>
<evidence type="ECO:0000256" key="9">
    <source>
        <dbReference type="PIRSR" id="PIRSR000077-4"/>
    </source>
</evidence>
<dbReference type="STRING" id="393762.SAMN05660472_01820"/>
<evidence type="ECO:0000256" key="5">
    <source>
        <dbReference type="ARBA" id="ARBA00023157"/>
    </source>
</evidence>
<dbReference type="InterPro" id="IPR036249">
    <property type="entry name" value="Thioredoxin-like_sf"/>
</dbReference>
<dbReference type="CDD" id="cd02947">
    <property type="entry name" value="TRX_family"/>
    <property type="match status" value="1"/>
</dbReference>
<sequence>MLAVDKDTFDKEVLEAEGVVLVDFWSDGCEPCKALMPDIEELEGVYGDKVKFVKLNTTQARRLAIKQKVLGLPTIAIYKGGEKVEEVTKDEANKANTETMIKKYI</sequence>
<dbReference type="PANTHER" id="PTHR45663:SF11">
    <property type="entry name" value="GEO12009P1"/>
    <property type="match status" value="1"/>
</dbReference>
<feature type="site" description="Contributes to redox potential value" evidence="8">
    <location>
        <position position="31"/>
    </location>
</feature>
<evidence type="ECO:0000256" key="4">
    <source>
        <dbReference type="ARBA" id="ARBA00022982"/>
    </source>
</evidence>